<dbReference type="Proteomes" id="UP000192906">
    <property type="component" value="Unassembled WGS sequence"/>
</dbReference>
<sequence>MFVKNKSISMLIMVLAVSLLWCRSARAFFPSDIAIDDTLIQKYGALTSYEAVITFPSEPGTVLTITRGDNHWQQTFTCNSVTNGTSTAKSVGQHFKTFAQCPVNGDLPVSLLQFWIPDNPTSEWKSLGVSNSTRSFGFTDEDMPSFVYGAEQGDDSSPQIWLDNENFAPIKIVLSSSNVITFGSYMKFAGFMLPHSGTIKSGEDTVEFKIEWRGIRQKTSPLFFSESAIKKESGCVEPNGFVFSILKSCLSLKH</sequence>
<proteinExistence type="predicted"/>
<dbReference type="AlphaFoldDB" id="A0A1X7CAH3"/>
<evidence type="ECO:0000313" key="3">
    <source>
        <dbReference type="Proteomes" id="UP000192906"/>
    </source>
</evidence>
<organism evidence="2 3">
    <name type="scientific">Desulfovibrio gilichinskyi</name>
    <dbReference type="NCBI Taxonomy" id="1519643"/>
    <lineage>
        <taxon>Bacteria</taxon>
        <taxon>Pseudomonadati</taxon>
        <taxon>Thermodesulfobacteriota</taxon>
        <taxon>Desulfovibrionia</taxon>
        <taxon>Desulfovibrionales</taxon>
        <taxon>Desulfovibrionaceae</taxon>
        <taxon>Desulfovibrio</taxon>
    </lineage>
</organism>
<reference evidence="3" key="1">
    <citation type="submission" date="2017-04" db="EMBL/GenBank/DDBJ databases">
        <authorList>
            <person name="Varghese N."/>
            <person name="Submissions S."/>
        </authorList>
    </citation>
    <scope>NUCLEOTIDE SEQUENCE [LARGE SCALE GENOMIC DNA]</scope>
    <source>
        <strain evidence="3">K3S</strain>
    </source>
</reference>
<keyword evidence="3" id="KW-1185">Reference proteome</keyword>
<protein>
    <submittedName>
        <fullName evidence="2">Uncharacterized protein</fullName>
    </submittedName>
</protein>
<evidence type="ECO:0000313" key="2">
    <source>
        <dbReference type="EMBL" id="SME92922.1"/>
    </source>
</evidence>
<accession>A0A1X7CAH3</accession>
<feature type="chain" id="PRO_5012959565" evidence="1">
    <location>
        <begin position="28"/>
        <end position="254"/>
    </location>
</feature>
<dbReference type="OrthoDB" id="5450576at2"/>
<feature type="signal peptide" evidence="1">
    <location>
        <begin position="1"/>
        <end position="27"/>
    </location>
</feature>
<name>A0A1X7CAH3_9BACT</name>
<gene>
    <name evidence="2" type="ORF">SAMN06295933_0576</name>
</gene>
<dbReference type="STRING" id="1519643.SAMN06295933_0576"/>
<dbReference type="EMBL" id="FWZU01000001">
    <property type="protein sequence ID" value="SME92922.1"/>
    <property type="molecule type" value="Genomic_DNA"/>
</dbReference>
<evidence type="ECO:0000256" key="1">
    <source>
        <dbReference type="SAM" id="SignalP"/>
    </source>
</evidence>
<dbReference type="RefSeq" id="WP_085097985.1">
    <property type="nucleotide sequence ID" value="NZ_FWZU01000001.1"/>
</dbReference>
<keyword evidence="1" id="KW-0732">Signal</keyword>